<evidence type="ECO:0000256" key="2">
    <source>
        <dbReference type="ARBA" id="ARBA00004370"/>
    </source>
</evidence>
<evidence type="ECO:0000256" key="10">
    <source>
        <dbReference type="ARBA" id="ARBA00023136"/>
    </source>
</evidence>
<dbReference type="SUPFAM" id="SSF47384">
    <property type="entry name" value="Homodimeric domain of signal transducing histidine kinase"/>
    <property type="match status" value="1"/>
</dbReference>
<keyword evidence="7" id="KW-0418">Kinase</keyword>
<dbReference type="eggNOG" id="COG2205">
    <property type="taxonomic scope" value="Bacteria"/>
</dbReference>
<dbReference type="InterPro" id="IPR036097">
    <property type="entry name" value="HisK_dim/P_sf"/>
</dbReference>
<evidence type="ECO:0000256" key="5">
    <source>
        <dbReference type="ARBA" id="ARBA00022679"/>
    </source>
</evidence>
<dbReference type="PANTHER" id="PTHR45436:SF8">
    <property type="entry name" value="HISTIDINE KINASE"/>
    <property type="match status" value="1"/>
</dbReference>
<protein>
    <recommendedName>
        <fullName evidence="3">histidine kinase</fullName>
        <ecNumber evidence="3">2.7.13.3</ecNumber>
    </recommendedName>
</protein>
<evidence type="ECO:0000259" key="12">
    <source>
        <dbReference type="PROSITE" id="PS50109"/>
    </source>
</evidence>
<evidence type="ECO:0000256" key="7">
    <source>
        <dbReference type="ARBA" id="ARBA00022777"/>
    </source>
</evidence>
<comment type="catalytic activity">
    <reaction evidence="1">
        <text>ATP + protein L-histidine = ADP + protein N-phospho-L-histidine.</text>
        <dbReference type="EC" id="2.7.13.3"/>
    </reaction>
</comment>
<gene>
    <name evidence="14" type="ORF">KP22_09265</name>
</gene>
<comment type="subcellular location">
    <subcellularLocation>
        <location evidence="2">Membrane</location>
    </subcellularLocation>
</comment>
<dbReference type="GO" id="GO:0000155">
    <property type="term" value="F:phosphorelay sensor kinase activity"/>
    <property type="evidence" value="ECO:0007669"/>
    <property type="project" value="InterPro"/>
</dbReference>
<dbReference type="PROSITE" id="PS50885">
    <property type="entry name" value="HAMP"/>
    <property type="match status" value="1"/>
</dbReference>
<feature type="transmembrane region" description="Helical" evidence="11">
    <location>
        <begin position="213"/>
        <end position="232"/>
    </location>
</feature>
<comment type="caution">
    <text evidence="14">The sequence shown here is derived from an EMBL/GenBank/DDBJ whole genome shotgun (WGS) entry which is preliminary data.</text>
</comment>
<sequence>MLAATLNKIKIKRLGQRWQIKIKHWQLLGASQYPGFLCTSNFRQAITIVFLFLLMMLMCIVGFSSLSETLIRTHVREVILGNIYDYSMQSRLTNADSLIAQLRQDNRAKGDELPLFLVMNKHGDILYHNHPLRTHSLNTDSLRTPPLTPDSANMHPFEMRQHTDCRMDVSCLKAEISSPDGPNLIGLSVMLDDGGVLFTAYNIRPMLERVRTIPLVAGAGLFIVLLFCLFVSRHFSLRSLRSVEKIRAALHRYSSGEQQVRMPLSPYDDDFDSLSADINQNLERIERLMEQVRNTSSHVAHELRTPLTHLQNRLFNLTERAGLDNDIRDELNLAVDEVHKILGLFRTVMRIGEIESGRCVHQFENIEARQLLEEIAEYYQPLAETRGCRLKIEIKAGIQLFGDRALLFQALANLVENALKYAAQGKYITLSVTLYRGWIALSVADRGPGIPPAQHAKALQRFQRLDTWFQSGYGLGLSLVQAITDLHGGKLYLDSSEPGLNVYLCLNRC</sequence>
<dbReference type="Pfam" id="PF00512">
    <property type="entry name" value="HisKA"/>
    <property type="match status" value="1"/>
</dbReference>
<dbReference type="Proteomes" id="UP000032874">
    <property type="component" value="Unassembled WGS sequence"/>
</dbReference>
<dbReference type="InterPro" id="IPR050428">
    <property type="entry name" value="TCS_sensor_his_kinase"/>
</dbReference>
<keyword evidence="6 11" id="KW-0812">Transmembrane</keyword>
<keyword evidence="8 11" id="KW-1133">Transmembrane helix</keyword>
<dbReference type="AlphaFoldDB" id="A0A093RTB6"/>
<dbReference type="InterPro" id="IPR036890">
    <property type="entry name" value="HATPase_C_sf"/>
</dbReference>
<evidence type="ECO:0000256" key="9">
    <source>
        <dbReference type="ARBA" id="ARBA00023012"/>
    </source>
</evidence>
<evidence type="ECO:0000256" key="3">
    <source>
        <dbReference type="ARBA" id="ARBA00012438"/>
    </source>
</evidence>
<dbReference type="EMBL" id="JQHM01000002">
    <property type="protein sequence ID" value="KFX06035.1"/>
    <property type="molecule type" value="Genomic_DNA"/>
</dbReference>
<evidence type="ECO:0000256" key="1">
    <source>
        <dbReference type="ARBA" id="ARBA00000085"/>
    </source>
</evidence>
<evidence type="ECO:0000259" key="13">
    <source>
        <dbReference type="PROSITE" id="PS50885"/>
    </source>
</evidence>
<dbReference type="EC" id="2.7.13.3" evidence="3"/>
<dbReference type="InterPro" id="IPR003660">
    <property type="entry name" value="HAMP_dom"/>
</dbReference>
<dbReference type="SUPFAM" id="SSF55874">
    <property type="entry name" value="ATPase domain of HSP90 chaperone/DNA topoisomerase II/histidine kinase"/>
    <property type="match status" value="1"/>
</dbReference>
<keyword evidence="9" id="KW-0902">Two-component regulatory system</keyword>
<keyword evidence="5" id="KW-0808">Transferase</keyword>
<dbReference type="PROSITE" id="PS50109">
    <property type="entry name" value="HIS_KIN"/>
    <property type="match status" value="1"/>
</dbReference>
<evidence type="ECO:0000256" key="4">
    <source>
        <dbReference type="ARBA" id="ARBA00022553"/>
    </source>
</evidence>
<feature type="transmembrane region" description="Helical" evidence="11">
    <location>
        <begin position="45"/>
        <end position="66"/>
    </location>
</feature>
<dbReference type="InterPro" id="IPR003594">
    <property type="entry name" value="HATPase_dom"/>
</dbReference>
<name>A0A093RTB6_9GAMM</name>
<reference evidence="14 15" key="1">
    <citation type="submission" date="2014-08" db="EMBL/GenBank/DDBJ databases">
        <title>Genome sequences of NCPPB Pectobacterium isolates.</title>
        <authorList>
            <person name="Glover R.H."/>
            <person name="Sapp M."/>
            <person name="Elphinstone J."/>
        </authorList>
    </citation>
    <scope>NUCLEOTIDE SEQUENCE [LARGE SCALE GENOMIC DNA]</scope>
    <source>
        <strain evidence="14 15">NCPPB 2795</strain>
    </source>
</reference>
<evidence type="ECO:0000313" key="15">
    <source>
        <dbReference type="Proteomes" id="UP000032874"/>
    </source>
</evidence>
<evidence type="ECO:0000256" key="11">
    <source>
        <dbReference type="SAM" id="Phobius"/>
    </source>
</evidence>
<evidence type="ECO:0000313" key="14">
    <source>
        <dbReference type="EMBL" id="KFX06035.1"/>
    </source>
</evidence>
<dbReference type="Gene3D" id="6.10.340.10">
    <property type="match status" value="1"/>
</dbReference>
<dbReference type="SMART" id="SM00388">
    <property type="entry name" value="HisKA"/>
    <property type="match status" value="1"/>
</dbReference>
<evidence type="ECO:0000256" key="8">
    <source>
        <dbReference type="ARBA" id="ARBA00022989"/>
    </source>
</evidence>
<evidence type="ECO:0000256" key="6">
    <source>
        <dbReference type="ARBA" id="ARBA00022692"/>
    </source>
</evidence>
<dbReference type="STRING" id="55207.KP22_09265"/>
<dbReference type="InterPro" id="IPR005467">
    <property type="entry name" value="His_kinase_dom"/>
</dbReference>
<organism evidence="14 15">
    <name type="scientific">Pectobacterium betavasculorum</name>
    <dbReference type="NCBI Taxonomy" id="55207"/>
    <lineage>
        <taxon>Bacteria</taxon>
        <taxon>Pseudomonadati</taxon>
        <taxon>Pseudomonadota</taxon>
        <taxon>Gammaproteobacteria</taxon>
        <taxon>Enterobacterales</taxon>
        <taxon>Pectobacteriaceae</taxon>
        <taxon>Pectobacterium</taxon>
    </lineage>
</organism>
<keyword evidence="4" id="KW-0597">Phosphoprotein</keyword>
<dbReference type="PRINTS" id="PR00344">
    <property type="entry name" value="BCTRLSENSOR"/>
</dbReference>
<feature type="domain" description="HAMP" evidence="13">
    <location>
        <begin position="237"/>
        <end position="290"/>
    </location>
</feature>
<dbReference type="Gene3D" id="1.10.287.130">
    <property type="match status" value="1"/>
</dbReference>
<dbReference type="CDD" id="cd00075">
    <property type="entry name" value="HATPase"/>
    <property type="match status" value="1"/>
</dbReference>
<dbReference type="PANTHER" id="PTHR45436">
    <property type="entry name" value="SENSOR HISTIDINE KINASE YKOH"/>
    <property type="match status" value="1"/>
</dbReference>
<dbReference type="InterPro" id="IPR004358">
    <property type="entry name" value="Sig_transdc_His_kin-like_C"/>
</dbReference>
<dbReference type="CDD" id="cd00082">
    <property type="entry name" value="HisKA"/>
    <property type="match status" value="1"/>
</dbReference>
<dbReference type="RefSeq" id="WP_039323849.1">
    <property type="nucleotide sequence ID" value="NZ_JQHM01000002.1"/>
</dbReference>
<proteinExistence type="predicted"/>
<keyword evidence="10 11" id="KW-0472">Membrane</keyword>
<dbReference type="Pfam" id="PF02518">
    <property type="entry name" value="HATPase_c"/>
    <property type="match status" value="1"/>
</dbReference>
<feature type="domain" description="Histidine kinase" evidence="12">
    <location>
        <begin position="298"/>
        <end position="509"/>
    </location>
</feature>
<dbReference type="InterPro" id="IPR003661">
    <property type="entry name" value="HisK_dim/P_dom"/>
</dbReference>
<dbReference type="GO" id="GO:0005886">
    <property type="term" value="C:plasma membrane"/>
    <property type="evidence" value="ECO:0007669"/>
    <property type="project" value="TreeGrafter"/>
</dbReference>
<accession>A0A093RTB6</accession>
<dbReference type="Gene3D" id="3.30.565.10">
    <property type="entry name" value="Histidine kinase-like ATPase, C-terminal domain"/>
    <property type="match status" value="1"/>
</dbReference>
<dbReference type="SMART" id="SM00387">
    <property type="entry name" value="HATPase_c"/>
    <property type="match status" value="1"/>
</dbReference>